<dbReference type="Gramene" id="Os04t0397400-01">
    <property type="protein sequence ID" value="Os04t0397400-01"/>
    <property type="gene ID" value="Os04g0397400"/>
</dbReference>
<dbReference type="Proteomes" id="UP000000763">
    <property type="component" value="Chromosome 4"/>
</dbReference>
<name>A0A0P0W9U1_ORYSJ</name>
<feature type="compositionally biased region" description="Acidic residues" evidence="1">
    <location>
        <begin position="1"/>
        <end position="10"/>
    </location>
</feature>
<evidence type="ECO:0000313" key="3">
    <source>
        <dbReference type="Proteomes" id="UP000000763"/>
    </source>
</evidence>
<proteinExistence type="predicted"/>
<feature type="non-terminal residue" evidence="2">
    <location>
        <position position="1"/>
    </location>
</feature>
<sequence>TEQCEMDEDDPKALLPPQVQTNTKMNSRRYRSSRTDDE</sequence>
<evidence type="ECO:0000313" key="2">
    <source>
        <dbReference type="EMBL" id="BAF14580.1"/>
    </source>
</evidence>
<dbReference type="EMBL" id="AP008210">
    <property type="protein sequence ID" value="BAF14580.1"/>
    <property type="molecule type" value="Genomic_DNA"/>
</dbReference>
<protein>
    <submittedName>
        <fullName evidence="2">Os04g0397400 protein</fullName>
    </submittedName>
</protein>
<accession>A0A0P0W9U1</accession>
<feature type="region of interest" description="Disordered" evidence="1">
    <location>
        <begin position="1"/>
        <end position="38"/>
    </location>
</feature>
<evidence type="ECO:0000256" key="1">
    <source>
        <dbReference type="SAM" id="MobiDB-lite"/>
    </source>
</evidence>
<reference evidence="2 3" key="1">
    <citation type="journal article" date="2005" name="Nature">
        <title>The map-based sequence of the rice genome.</title>
        <authorList>
            <consortium name="International rice genome sequencing project (IRGSP)"/>
            <person name="Matsumoto T."/>
            <person name="Wu J."/>
            <person name="Kanamori H."/>
            <person name="Katayose Y."/>
            <person name="Fujisawa M."/>
            <person name="Namiki N."/>
            <person name="Mizuno H."/>
            <person name="Yamamoto K."/>
            <person name="Antonio B.A."/>
            <person name="Baba T."/>
            <person name="Sakata K."/>
            <person name="Nagamura Y."/>
            <person name="Aoki H."/>
            <person name="Arikawa K."/>
            <person name="Arita K."/>
            <person name="Bito T."/>
            <person name="Chiden Y."/>
            <person name="Fujitsuka N."/>
            <person name="Fukunaka R."/>
            <person name="Hamada M."/>
            <person name="Harada C."/>
            <person name="Hayashi A."/>
            <person name="Hijishita S."/>
            <person name="Honda M."/>
            <person name="Hosokawa S."/>
            <person name="Ichikawa Y."/>
            <person name="Idonuma A."/>
            <person name="Iijima M."/>
            <person name="Ikeda M."/>
            <person name="Ikeno M."/>
            <person name="Ito K."/>
            <person name="Ito S."/>
            <person name="Ito T."/>
            <person name="Ito Y."/>
            <person name="Ito Y."/>
            <person name="Iwabuchi A."/>
            <person name="Kamiya K."/>
            <person name="Karasawa W."/>
            <person name="Kurita K."/>
            <person name="Katagiri S."/>
            <person name="Kikuta A."/>
            <person name="Kobayashi H."/>
            <person name="Kobayashi N."/>
            <person name="Machita K."/>
            <person name="Maehara T."/>
            <person name="Masukawa M."/>
            <person name="Mizubayashi T."/>
            <person name="Mukai Y."/>
            <person name="Nagasaki H."/>
            <person name="Nagata Y."/>
            <person name="Naito S."/>
            <person name="Nakashima M."/>
            <person name="Nakama Y."/>
            <person name="Nakamichi Y."/>
            <person name="Nakamura M."/>
            <person name="Meguro A."/>
            <person name="Negishi M."/>
            <person name="Ohta I."/>
            <person name="Ohta T."/>
            <person name="Okamoto M."/>
            <person name="Ono N."/>
            <person name="Saji S."/>
            <person name="Sakaguchi M."/>
            <person name="Sakai K."/>
            <person name="Shibata M."/>
            <person name="Shimokawa T."/>
            <person name="Song J."/>
            <person name="Takazaki Y."/>
            <person name="Terasawa K."/>
            <person name="Tsugane M."/>
            <person name="Tsuji K."/>
            <person name="Ueda S."/>
            <person name="Waki K."/>
            <person name="Yamagata H."/>
            <person name="Yamamoto M."/>
            <person name="Yamamoto S."/>
            <person name="Yamane H."/>
            <person name="Yoshiki S."/>
            <person name="Yoshihara R."/>
            <person name="Yukawa K."/>
            <person name="Zhong H."/>
            <person name="Yano M."/>
            <person name="Yuan Q."/>
            <person name="Ouyang S."/>
            <person name="Liu J."/>
            <person name="Jones K.M."/>
            <person name="Gansberger K."/>
            <person name="Moffat K."/>
            <person name="Hill J."/>
            <person name="Bera J."/>
            <person name="Fadrosh D."/>
            <person name="Jin S."/>
            <person name="Johri S."/>
            <person name="Kim M."/>
            <person name="Overton L."/>
            <person name="Reardon M."/>
            <person name="Tsitrin T."/>
            <person name="Vuong H."/>
            <person name="Weaver B."/>
            <person name="Ciecko A."/>
            <person name="Tallon L."/>
            <person name="Jackson J."/>
            <person name="Pai G."/>
            <person name="Aken S.V."/>
            <person name="Utterback T."/>
            <person name="Reidmuller S."/>
            <person name="Feldblyum T."/>
            <person name="Hsiao J."/>
            <person name="Zismann V."/>
            <person name="Iobst S."/>
            <person name="de Vazeille A.R."/>
            <person name="Buell C.R."/>
            <person name="Ying K."/>
            <person name="Li Y."/>
            <person name="Lu T."/>
            <person name="Huang Y."/>
            <person name="Zhao Q."/>
            <person name="Feng Q."/>
            <person name="Zhang L."/>
            <person name="Zhu J."/>
            <person name="Weng Q."/>
            <person name="Mu J."/>
            <person name="Lu Y."/>
            <person name="Fan D."/>
            <person name="Liu Y."/>
            <person name="Guan J."/>
            <person name="Zhang Y."/>
            <person name="Yu S."/>
            <person name="Liu X."/>
            <person name="Zhang Y."/>
            <person name="Hong G."/>
            <person name="Han B."/>
            <person name="Choisne N."/>
            <person name="Demange N."/>
            <person name="Orjeda G."/>
            <person name="Samain S."/>
            <person name="Cattolico L."/>
            <person name="Pelletier E."/>
            <person name="Couloux A."/>
            <person name="Segurens B."/>
            <person name="Wincker P."/>
            <person name="D'Hont A."/>
            <person name="Scarpelli C."/>
            <person name="Weissenbach J."/>
            <person name="Salanoubat M."/>
            <person name="Quetier F."/>
            <person name="Yu Y."/>
            <person name="Kim H.R."/>
            <person name="Rambo T."/>
            <person name="Currie J."/>
            <person name="Collura K."/>
            <person name="Luo M."/>
            <person name="Yang T."/>
            <person name="Ammiraju J.S.S."/>
            <person name="Engler F."/>
            <person name="Soderlund C."/>
            <person name="Wing R.A."/>
            <person name="Palmer L.E."/>
            <person name="de la Bastide M."/>
            <person name="Spiegel L."/>
            <person name="Nascimento L."/>
            <person name="Zutavern T."/>
            <person name="O'Shaughnessy A."/>
            <person name="Dike S."/>
            <person name="Dedhia N."/>
            <person name="Preston R."/>
            <person name="Balija V."/>
            <person name="McCombie W.R."/>
            <person name="Chow T."/>
            <person name="Chen H."/>
            <person name="Chung M."/>
            <person name="Chen C."/>
            <person name="Shaw J."/>
            <person name="Wu H."/>
            <person name="Hsiao K."/>
            <person name="Chao Y."/>
            <person name="Chu M."/>
            <person name="Cheng C."/>
            <person name="Hour A."/>
            <person name="Lee P."/>
            <person name="Lin S."/>
            <person name="Lin Y."/>
            <person name="Liou J."/>
            <person name="Liu S."/>
            <person name="Hsing Y."/>
            <person name="Raghuvanshi S."/>
            <person name="Mohanty A."/>
            <person name="Bharti A.K."/>
            <person name="Gaur A."/>
            <person name="Gupta V."/>
            <person name="Kumar D."/>
            <person name="Ravi V."/>
            <person name="Vij S."/>
            <person name="Kapur A."/>
            <person name="Khurana P."/>
            <person name="Khurana P."/>
            <person name="Khurana J.P."/>
            <person name="Tyagi A.K."/>
            <person name="Gaikwad K."/>
            <person name="Singh A."/>
            <person name="Dalal V."/>
            <person name="Srivastava S."/>
            <person name="Dixit A."/>
            <person name="Pal A.K."/>
            <person name="Ghazi I.A."/>
            <person name="Yadav M."/>
            <person name="Pandit A."/>
            <person name="Bhargava A."/>
            <person name="Sureshbabu K."/>
            <person name="Batra K."/>
            <person name="Sharma T.R."/>
            <person name="Mohapatra T."/>
            <person name="Singh N.K."/>
            <person name="Messing J."/>
            <person name="Nelson A.B."/>
            <person name="Fuks G."/>
            <person name="Kavchok S."/>
            <person name="Keizer G."/>
            <person name="Linton E."/>
            <person name="Llaca V."/>
            <person name="Song R."/>
            <person name="Tanyolac B."/>
            <person name="Young S."/>
            <person name="Ho-Il K."/>
            <person name="Hahn J.H."/>
            <person name="Sangsakoo G."/>
            <person name="Vanavichit A."/>
            <person name="de Mattos Luiz.A.T."/>
            <person name="Zimmer P.D."/>
            <person name="Malone G."/>
            <person name="Dellagostin O."/>
            <person name="de Oliveira A.C."/>
            <person name="Bevan M."/>
            <person name="Bancroft I."/>
            <person name="Minx P."/>
            <person name="Cordum H."/>
            <person name="Wilson R."/>
            <person name="Cheng Z."/>
            <person name="Jin W."/>
            <person name="Jiang J."/>
            <person name="Leong S.A."/>
            <person name="Iwama H."/>
            <person name="Gojobori T."/>
            <person name="Itoh T."/>
            <person name="Niimura Y."/>
            <person name="Fujii Y."/>
            <person name="Habara T."/>
            <person name="Sakai H."/>
            <person name="Sato Y."/>
            <person name="Wilson G."/>
            <person name="Kumar K."/>
            <person name="McCouch S."/>
            <person name="Juretic N."/>
            <person name="Hoen D."/>
            <person name="Wright S."/>
            <person name="Bruskiewich R."/>
            <person name="Bureau T."/>
            <person name="Miyao A."/>
            <person name="Hirochika H."/>
            <person name="Nishikawa T."/>
            <person name="Kadowaki K."/>
            <person name="Sugiura M."/>
            <person name="Burr B."/>
            <person name="Sasaki T."/>
        </authorList>
    </citation>
    <scope>NUCLEOTIDE SEQUENCE [LARGE SCALE GENOMIC DNA]</scope>
    <source>
        <strain evidence="3">cv. Nipponbare</strain>
    </source>
</reference>
<dbReference type="AlphaFoldDB" id="A0A0P0W9U1"/>
<organism evidence="2 3">
    <name type="scientific">Oryza sativa subsp. japonica</name>
    <name type="common">Rice</name>
    <dbReference type="NCBI Taxonomy" id="39947"/>
    <lineage>
        <taxon>Eukaryota</taxon>
        <taxon>Viridiplantae</taxon>
        <taxon>Streptophyta</taxon>
        <taxon>Embryophyta</taxon>
        <taxon>Tracheophyta</taxon>
        <taxon>Spermatophyta</taxon>
        <taxon>Magnoliopsida</taxon>
        <taxon>Liliopsida</taxon>
        <taxon>Poales</taxon>
        <taxon>Poaceae</taxon>
        <taxon>BOP clade</taxon>
        <taxon>Oryzoideae</taxon>
        <taxon>Oryzeae</taxon>
        <taxon>Oryzinae</taxon>
        <taxon>Oryza</taxon>
        <taxon>Oryza sativa</taxon>
    </lineage>
</organism>
<reference evidence="3" key="2">
    <citation type="journal article" date="2008" name="Nucleic Acids Res.">
        <title>The rice annotation project database (RAP-DB): 2008 update.</title>
        <authorList>
            <consortium name="The rice annotation project (RAP)"/>
        </authorList>
    </citation>
    <scope>GENOME REANNOTATION</scope>
    <source>
        <strain evidence="3">cv. Nipponbare</strain>
    </source>
</reference>
<dbReference type="KEGG" id="dosa:Os04g0397400"/>
<gene>
    <name evidence="2" type="ordered locus">Os04g0397400</name>
</gene>